<protein>
    <submittedName>
        <fullName evidence="3">Uncharacterized protein</fullName>
    </submittedName>
</protein>
<feature type="compositionally biased region" description="Basic and acidic residues" evidence="1">
    <location>
        <begin position="189"/>
        <end position="212"/>
    </location>
</feature>
<feature type="compositionally biased region" description="Polar residues" evidence="1">
    <location>
        <begin position="122"/>
        <end position="137"/>
    </location>
</feature>
<evidence type="ECO:0000256" key="2">
    <source>
        <dbReference type="SAM" id="Phobius"/>
    </source>
</evidence>
<accession>A0A2I1IQM1</accession>
<dbReference type="EMBL" id="PKKO01000001">
    <property type="protein sequence ID" value="PKY73415.1"/>
    <property type="molecule type" value="Genomic_DNA"/>
</dbReference>
<feature type="transmembrane region" description="Helical" evidence="2">
    <location>
        <begin position="91"/>
        <end position="114"/>
    </location>
</feature>
<feature type="region of interest" description="Disordered" evidence="1">
    <location>
        <begin position="1"/>
        <end position="47"/>
    </location>
</feature>
<proteinExistence type="predicted"/>
<organism evidence="3 4">
    <name type="scientific">Winkia neuii</name>
    <dbReference type="NCBI Taxonomy" id="33007"/>
    <lineage>
        <taxon>Bacteria</taxon>
        <taxon>Bacillati</taxon>
        <taxon>Actinomycetota</taxon>
        <taxon>Actinomycetes</taxon>
        <taxon>Actinomycetales</taxon>
        <taxon>Actinomycetaceae</taxon>
        <taxon>Winkia</taxon>
    </lineage>
</organism>
<evidence type="ECO:0000313" key="4">
    <source>
        <dbReference type="Proteomes" id="UP000235122"/>
    </source>
</evidence>
<dbReference type="RefSeq" id="WP_024330595.1">
    <property type="nucleotide sequence ID" value="NZ_JASOXK010000012.1"/>
</dbReference>
<comment type="caution">
    <text evidence="3">The sequence shown here is derived from an EMBL/GenBank/DDBJ whole genome shotgun (WGS) entry which is preliminary data.</text>
</comment>
<reference evidence="3 4" key="1">
    <citation type="submission" date="2017-12" db="EMBL/GenBank/DDBJ databases">
        <title>Phylogenetic diversity of female urinary microbiome.</title>
        <authorList>
            <person name="Thomas-White K."/>
            <person name="Wolfe A.J."/>
        </authorList>
    </citation>
    <scope>NUCLEOTIDE SEQUENCE [LARGE SCALE GENOMIC DNA]</scope>
    <source>
        <strain evidence="3 4">UMB0402</strain>
    </source>
</reference>
<feature type="compositionally biased region" description="Basic and acidic residues" evidence="1">
    <location>
        <begin position="170"/>
        <end position="180"/>
    </location>
</feature>
<dbReference type="Proteomes" id="UP000235122">
    <property type="component" value="Unassembled WGS sequence"/>
</dbReference>
<keyword evidence="2" id="KW-0812">Transmembrane</keyword>
<keyword evidence="2" id="KW-1133">Transmembrane helix</keyword>
<feature type="region of interest" description="Disordered" evidence="1">
    <location>
        <begin position="121"/>
        <end position="233"/>
    </location>
</feature>
<name>A0A2I1IQM1_9ACTO</name>
<gene>
    <name evidence="3" type="ORF">CYJ19_02185</name>
</gene>
<keyword evidence="2" id="KW-0472">Membrane</keyword>
<dbReference type="GeneID" id="35865961"/>
<feature type="compositionally biased region" description="Basic and acidic residues" evidence="1">
    <location>
        <begin position="1"/>
        <end position="11"/>
    </location>
</feature>
<keyword evidence="4" id="KW-1185">Reference proteome</keyword>
<feature type="region of interest" description="Disordered" evidence="1">
    <location>
        <begin position="68"/>
        <end position="90"/>
    </location>
</feature>
<sequence>MGEPEPKENNRLEGAGFTSRAHNSPSPNSSAGSSGVNKSRSGNDGFFATVTRTKDGIVAGGASAISGALAKNPQPAHGHTETKKPPKSPKITAVTAVILLVAGLGVGGAALAMIDSHRTLPHSVSKTETPTHGTTPPRSHPTPSNPTSKNTQQKETKSARPTPTTSAEPRVTEKTYREETWIPDGQGVETERESHKPKDTSTPEKHTKKPESEEPTPDVSPIPHDALENLPGFTTGNGNVSCQISSEGVTCLVYKHEEFGGEQDQPLRGVMDASGQVLSVTNAGAQEERPHYQVLEAGQTAASGSLACTNIGESVRCWSAKTGSGFKIGPAGVTLL</sequence>
<evidence type="ECO:0000313" key="3">
    <source>
        <dbReference type="EMBL" id="PKY73415.1"/>
    </source>
</evidence>
<feature type="compositionally biased region" description="Low complexity" evidence="1">
    <location>
        <begin position="19"/>
        <end position="35"/>
    </location>
</feature>
<dbReference type="STRING" id="33007.HMPREF3198_01035"/>
<dbReference type="AlphaFoldDB" id="A0A2I1IQM1"/>
<evidence type="ECO:0000256" key="1">
    <source>
        <dbReference type="SAM" id="MobiDB-lite"/>
    </source>
</evidence>